<dbReference type="AlphaFoldDB" id="A0ABD3GYS0"/>
<keyword evidence="3" id="KW-1185">Reference proteome</keyword>
<sequence>MFNRIVQDVTEDEPLDITPATTEDDAQAAIATLEDGQQAKKKKKTVDEKDGSMIRRDLKLPPPVSRPFCETDFTMIARFLDAEDARKDQEPKYKRQPPTMIATFKN</sequence>
<comment type="caution">
    <text evidence="2">The sequence shown here is derived from an EMBL/GenBank/DDBJ whole genome shotgun (WGS) entry which is preliminary data.</text>
</comment>
<evidence type="ECO:0000313" key="3">
    <source>
        <dbReference type="Proteomes" id="UP001633002"/>
    </source>
</evidence>
<evidence type="ECO:0000256" key="1">
    <source>
        <dbReference type="SAM" id="MobiDB-lite"/>
    </source>
</evidence>
<name>A0ABD3GYS0_9MARC</name>
<evidence type="ECO:0000313" key="2">
    <source>
        <dbReference type="EMBL" id="KAL3682916.1"/>
    </source>
</evidence>
<protein>
    <submittedName>
        <fullName evidence="2">Uncharacterized protein</fullName>
    </submittedName>
</protein>
<feature type="region of interest" description="Disordered" evidence="1">
    <location>
        <begin position="86"/>
        <end position="106"/>
    </location>
</feature>
<organism evidence="2 3">
    <name type="scientific">Riccia sorocarpa</name>
    <dbReference type="NCBI Taxonomy" id="122646"/>
    <lineage>
        <taxon>Eukaryota</taxon>
        <taxon>Viridiplantae</taxon>
        <taxon>Streptophyta</taxon>
        <taxon>Embryophyta</taxon>
        <taxon>Marchantiophyta</taxon>
        <taxon>Marchantiopsida</taxon>
        <taxon>Marchantiidae</taxon>
        <taxon>Marchantiales</taxon>
        <taxon>Ricciaceae</taxon>
        <taxon>Riccia</taxon>
    </lineage>
</organism>
<reference evidence="2 3" key="1">
    <citation type="submission" date="2024-09" db="EMBL/GenBank/DDBJ databases">
        <title>Chromosome-scale assembly of Riccia sorocarpa.</title>
        <authorList>
            <person name="Paukszto L."/>
        </authorList>
    </citation>
    <scope>NUCLEOTIDE SEQUENCE [LARGE SCALE GENOMIC DNA]</scope>
    <source>
        <strain evidence="2">LP-2024</strain>
        <tissue evidence="2">Aerial parts of the thallus</tissue>
    </source>
</reference>
<dbReference type="EMBL" id="JBJQOH010000006">
    <property type="protein sequence ID" value="KAL3682916.1"/>
    <property type="molecule type" value="Genomic_DNA"/>
</dbReference>
<dbReference type="Proteomes" id="UP001633002">
    <property type="component" value="Unassembled WGS sequence"/>
</dbReference>
<gene>
    <name evidence="2" type="ORF">R1sor_000938</name>
</gene>
<accession>A0ABD3GYS0</accession>
<proteinExistence type="predicted"/>